<evidence type="ECO:0000313" key="2">
    <source>
        <dbReference type="Proteomes" id="UP001732700"/>
    </source>
</evidence>
<dbReference type="EnsemblPlants" id="AVESA.00010b.r2.6CG1124720.1">
    <property type="protein sequence ID" value="AVESA.00010b.r2.6CG1124720.1.CDS"/>
    <property type="gene ID" value="AVESA.00010b.r2.6CG1124720"/>
</dbReference>
<proteinExistence type="predicted"/>
<reference evidence="1" key="2">
    <citation type="submission" date="2025-09" db="UniProtKB">
        <authorList>
            <consortium name="EnsemblPlants"/>
        </authorList>
    </citation>
    <scope>IDENTIFICATION</scope>
</reference>
<evidence type="ECO:0000313" key="1">
    <source>
        <dbReference type="EnsemblPlants" id="AVESA.00010b.r2.6CG1124720.1.CDS"/>
    </source>
</evidence>
<protein>
    <submittedName>
        <fullName evidence="1">Uncharacterized protein</fullName>
    </submittedName>
</protein>
<keyword evidence="2" id="KW-1185">Reference proteome</keyword>
<sequence length="101" mass="10937">MLAITWSRPNPTTSLLASVAILPIDMEKCTKLVHAILLLLLCFAIHAQGRVIGVDRIETSKCMGGGACFVCYPMLFCYSSLADCTAHCHRPLDVVPSSART</sequence>
<organism evidence="1 2">
    <name type="scientific">Avena sativa</name>
    <name type="common">Oat</name>
    <dbReference type="NCBI Taxonomy" id="4498"/>
    <lineage>
        <taxon>Eukaryota</taxon>
        <taxon>Viridiplantae</taxon>
        <taxon>Streptophyta</taxon>
        <taxon>Embryophyta</taxon>
        <taxon>Tracheophyta</taxon>
        <taxon>Spermatophyta</taxon>
        <taxon>Magnoliopsida</taxon>
        <taxon>Liliopsida</taxon>
        <taxon>Poales</taxon>
        <taxon>Poaceae</taxon>
        <taxon>BOP clade</taxon>
        <taxon>Pooideae</taxon>
        <taxon>Poodae</taxon>
        <taxon>Poeae</taxon>
        <taxon>Poeae Chloroplast Group 1 (Aveneae type)</taxon>
        <taxon>Aveninae</taxon>
        <taxon>Avena</taxon>
    </lineage>
</organism>
<reference evidence="1" key="1">
    <citation type="submission" date="2021-05" db="EMBL/GenBank/DDBJ databases">
        <authorList>
            <person name="Scholz U."/>
            <person name="Mascher M."/>
            <person name="Fiebig A."/>
        </authorList>
    </citation>
    <scope>NUCLEOTIDE SEQUENCE [LARGE SCALE GENOMIC DNA]</scope>
</reference>
<name>A0ACD5Z8R0_AVESA</name>
<dbReference type="Proteomes" id="UP001732700">
    <property type="component" value="Chromosome 6C"/>
</dbReference>
<accession>A0ACD5Z8R0</accession>